<gene>
    <name evidence="2" type="ORF">DYP60_00050</name>
</gene>
<dbReference type="OrthoDB" id="9798288at2"/>
<dbReference type="InterPro" id="IPR014710">
    <property type="entry name" value="RmlC-like_jellyroll"/>
</dbReference>
<dbReference type="CDD" id="cd06121">
    <property type="entry name" value="cupin_YML079wp"/>
    <property type="match status" value="1"/>
</dbReference>
<dbReference type="InterPro" id="IPR039935">
    <property type="entry name" value="YML079W-like"/>
</dbReference>
<dbReference type="Proteomes" id="UP000264002">
    <property type="component" value="Unassembled WGS sequence"/>
</dbReference>
<reference evidence="3" key="1">
    <citation type="submission" date="2018-08" db="EMBL/GenBank/DDBJ databases">
        <authorList>
            <person name="Grouzdev D.S."/>
            <person name="Krutkina M.S."/>
        </authorList>
    </citation>
    <scope>NUCLEOTIDE SEQUENCE [LARGE SCALE GENOMIC DNA]</scope>
    <source>
        <strain evidence="3">4-11</strain>
    </source>
</reference>
<dbReference type="InterPro" id="IPR009327">
    <property type="entry name" value="Cupin_DUF985"/>
</dbReference>
<keyword evidence="3" id="KW-1185">Reference proteome</keyword>
<dbReference type="EMBL" id="QUWK01000001">
    <property type="protein sequence ID" value="RFU96019.1"/>
    <property type="molecule type" value="Genomic_DNA"/>
</dbReference>
<organism evidence="2 3">
    <name type="scientific">Sphaerochaeta halotolerans</name>
    <dbReference type="NCBI Taxonomy" id="2293840"/>
    <lineage>
        <taxon>Bacteria</taxon>
        <taxon>Pseudomonadati</taxon>
        <taxon>Spirochaetota</taxon>
        <taxon>Spirochaetia</taxon>
        <taxon>Spirochaetales</taxon>
        <taxon>Sphaerochaetaceae</taxon>
        <taxon>Sphaerochaeta</taxon>
    </lineage>
</organism>
<reference evidence="2 3" key="2">
    <citation type="submission" date="2018-09" db="EMBL/GenBank/DDBJ databases">
        <title>Genome of Sphaerochaeta halotolerans strain 4-11.</title>
        <authorList>
            <person name="Nazina T.N."/>
            <person name="Sokolova D.S."/>
        </authorList>
    </citation>
    <scope>NUCLEOTIDE SEQUENCE [LARGE SCALE GENOMIC DNA]</scope>
    <source>
        <strain evidence="2 3">4-11</strain>
    </source>
</reference>
<dbReference type="InterPro" id="IPR011051">
    <property type="entry name" value="RmlC_Cupin_sf"/>
</dbReference>
<name>A0A372MJS8_9SPIR</name>
<dbReference type="SUPFAM" id="SSF51182">
    <property type="entry name" value="RmlC-like cupins"/>
    <property type="match status" value="1"/>
</dbReference>
<sequence length="154" mass="17147">MNIQALIEHLGLEPLPGEGGFFKRVHSFMQEGRLLGSVIYYLITEESFSSLHYLSTDEVWFFLEGDALDQLVLNSDGSHELRRLGPLGRKSQPLSIVRGGCWQGTKLHGIKGWALCATTMCPAFEEGVYKQGTVELKGKYPQCPDIGRFLAKEG</sequence>
<comment type="caution">
    <text evidence="2">The sequence shown here is derived from an EMBL/GenBank/DDBJ whole genome shotgun (WGS) entry which is preliminary data.</text>
</comment>
<proteinExistence type="predicted"/>
<protein>
    <submittedName>
        <fullName evidence="2">Cupin domain-containing protein</fullName>
    </submittedName>
</protein>
<dbReference type="RefSeq" id="WP_117328837.1">
    <property type="nucleotide sequence ID" value="NZ_QUWK01000001.1"/>
</dbReference>
<feature type="domain" description="DUF985" evidence="1">
    <location>
        <begin position="4"/>
        <end position="125"/>
    </location>
</feature>
<dbReference type="Pfam" id="PF06172">
    <property type="entry name" value="Cupin_5"/>
    <property type="match status" value="1"/>
</dbReference>
<evidence type="ECO:0000313" key="2">
    <source>
        <dbReference type="EMBL" id="RFU96019.1"/>
    </source>
</evidence>
<dbReference type="PANTHER" id="PTHR33387:SF3">
    <property type="entry name" value="DUF985 DOMAIN-CONTAINING PROTEIN"/>
    <property type="match status" value="1"/>
</dbReference>
<accession>A0A372MJS8</accession>
<dbReference type="Gene3D" id="2.60.120.10">
    <property type="entry name" value="Jelly Rolls"/>
    <property type="match status" value="1"/>
</dbReference>
<evidence type="ECO:0000259" key="1">
    <source>
        <dbReference type="Pfam" id="PF06172"/>
    </source>
</evidence>
<dbReference type="AlphaFoldDB" id="A0A372MJS8"/>
<evidence type="ECO:0000313" key="3">
    <source>
        <dbReference type="Proteomes" id="UP000264002"/>
    </source>
</evidence>
<dbReference type="PANTHER" id="PTHR33387">
    <property type="entry name" value="RMLC-LIKE JELLY ROLL FOLD PROTEIN"/>
    <property type="match status" value="1"/>
</dbReference>